<dbReference type="AlphaFoldDB" id="A0A1W1Z0F9"/>
<dbReference type="EMBL" id="FWXT01000001">
    <property type="protein sequence ID" value="SMC41448.1"/>
    <property type="molecule type" value="Genomic_DNA"/>
</dbReference>
<dbReference type="Proteomes" id="UP000192756">
    <property type="component" value="Unassembled WGS sequence"/>
</dbReference>
<proteinExistence type="predicted"/>
<accession>A0A1W1Z0F9</accession>
<keyword evidence="2" id="KW-1185">Reference proteome</keyword>
<organism evidence="1 2">
    <name type="scientific">Pedobacter africanus</name>
    <dbReference type="NCBI Taxonomy" id="151894"/>
    <lineage>
        <taxon>Bacteria</taxon>
        <taxon>Pseudomonadati</taxon>
        <taxon>Bacteroidota</taxon>
        <taxon>Sphingobacteriia</taxon>
        <taxon>Sphingobacteriales</taxon>
        <taxon>Sphingobacteriaceae</taxon>
        <taxon>Pedobacter</taxon>
    </lineage>
</organism>
<gene>
    <name evidence="1" type="ORF">SAMN04488524_0301</name>
</gene>
<evidence type="ECO:0000313" key="1">
    <source>
        <dbReference type="EMBL" id="SMC41448.1"/>
    </source>
</evidence>
<protein>
    <submittedName>
        <fullName evidence="1">Uncharacterized conserved protein YecE, DUF72 family</fullName>
    </submittedName>
</protein>
<sequence length="314" mass="36326">MDFGKVADSQIKDVDFTLPQDGKQTLKTLAGLKPVGHPAFYIGCAKWGRKEWVNMIYPPKTKEADFLDEYVKHFNSIELNAVFYSIPNAELIRKWKVKAEENSDNGFVFCPKFSRTISHIKRLKDAEVPTDLYLSSISEFGKFLGPCFLQLGDNFGPKNFDVLENYLKHLPVDLEVFVEVRHEDWFADDAVRPHFFEMLARLKKGVVITDASGRRDCVHMELTIPEIFIRFVGNGQAHQASDFARIDEWVSRIKIWLDKGLHKVYFFLHQHDEKDTPILANYTIQQFNKHLGAKVPEIDFINKPEEITKQGELF</sequence>
<name>A0A1W1Z0F9_9SPHI</name>
<reference evidence="2" key="1">
    <citation type="submission" date="2017-04" db="EMBL/GenBank/DDBJ databases">
        <authorList>
            <person name="Varghese N."/>
            <person name="Submissions S."/>
        </authorList>
    </citation>
    <scope>NUCLEOTIDE SEQUENCE [LARGE SCALE GENOMIC DNA]</scope>
    <source>
        <strain evidence="2">DSM 12126</strain>
    </source>
</reference>
<dbReference type="PANTHER" id="PTHR30348">
    <property type="entry name" value="UNCHARACTERIZED PROTEIN YECE"/>
    <property type="match status" value="1"/>
</dbReference>
<dbReference type="OrthoDB" id="9780310at2"/>
<dbReference type="PANTHER" id="PTHR30348:SF9">
    <property type="entry name" value="UPF0759 PROTEIN YECE"/>
    <property type="match status" value="1"/>
</dbReference>
<dbReference type="RefSeq" id="WP_084236653.1">
    <property type="nucleotide sequence ID" value="NZ_FWXT01000001.1"/>
</dbReference>
<dbReference type="STRING" id="151894.SAMN04488524_0301"/>
<dbReference type="Gene3D" id="3.20.20.410">
    <property type="entry name" value="Protein of unknown function UPF0759"/>
    <property type="match status" value="1"/>
</dbReference>
<evidence type="ECO:0000313" key="2">
    <source>
        <dbReference type="Proteomes" id="UP000192756"/>
    </source>
</evidence>
<dbReference type="SUPFAM" id="SSF117396">
    <property type="entry name" value="TM1631-like"/>
    <property type="match status" value="1"/>
</dbReference>
<dbReference type="InterPro" id="IPR036520">
    <property type="entry name" value="UPF0759_sf"/>
</dbReference>
<dbReference type="Pfam" id="PF01904">
    <property type="entry name" value="DUF72"/>
    <property type="match status" value="1"/>
</dbReference>
<dbReference type="InterPro" id="IPR002763">
    <property type="entry name" value="DUF72"/>
</dbReference>